<organism evidence="4 5">
    <name type="scientific">Burkholderia vietnamiensis (strain G4 / LMG 22486)</name>
    <name type="common">Burkholderia cepacia (strain R1808)</name>
    <dbReference type="NCBI Taxonomy" id="269482"/>
    <lineage>
        <taxon>Bacteria</taxon>
        <taxon>Pseudomonadati</taxon>
        <taxon>Pseudomonadota</taxon>
        <taxon>Betaproteobacteria</taxon>
        <taxon>Burkholderiales</taxon>
        <taxon>Burkholderiaceae</taxon>
        <taxon>Burkholderia</taxon>
        <taxon>Burkholderia cepacia complex</taxon>
    </lineage>
</organism>
<sequence length="113" mass="12693">MLVNINFLFTTGEKMSTFHELLAQRAALEAEIEAAKAEERLIALEEVKRLVDEFAFSTREVFGTSAVRKRQPVQPRYRDPATGATWSGRGRSPAWIDGKDRSQFQIAPPTVQG</sequence>
<dbReference type="Gene3D" id="4.10.430.30">
    <property type="match status" value="1"/>
</dbReference>
<accession>A4JUS0</accession>
<keyword evidence="4" id="KW-0614">Plasmid</keyword>
<evidence type="ECO:0000313" key="4">
    <source>
        <dbReference type="EMBL" id="ABO60023.1"/>
    </source>
</evidence>
<dbReference type="KEGG" id="bvi:Bcep1808_7141"/>
<name>A4JUS0_BURVG</name>
<evidence type="ECO:0000256" key="2">
    <source>
        <dbReference type="SAM" id="MobiDB-lite"/>
    </source>
</evidence>
<feature type="coiled-coil region" evidence="1">
    <location>
        <begin position="18"/>
        <end position="47"/>
    </location>
</feature>
<keyword evidence="1" id="KW-0175">Coiled coil</keyword>
<dbReference type="HOGENOM" id="CLU_117503_5_1_4"/>
<dbReference type="Pfam" id="PF00816">
    <property type="entry name" value="Histone_HNS"/>
    <property type="match status" value="1"/>
</dbReference>
<evidence type="ECO:0000313" key="5">
    <source>
        <dbReference type="Proteomes" id="UP000002287"/>
    </source>
</evidence>
<dbReference type="GO" id="GO:0003677">
    <property type="term" value="F:DNA binding"/>
    <property type="evidence" value="ECO:0007669"/>
    <property type="project" value="InterPro"/>
</dbReference>
<protein>
    <submittedName>
        <fullName evidence="4">Histone family protein nucleoid-structuring protein H-NS</fullName>
    </submittedName>
</protein>
<dbReference type="InterPro" id="IPR027444">
    <property type="entry name" value="H-NS_C_dom"/>
</dbReference>
<evidence type="ECO:0000259" key="3">
    <source>
        <dbReference type="SMART" id="SM00528"/>
    </source>
</evidence>
<gene>
    <name evidence="4" type="ordered locus">Bcep1808_7141</name>
</gene>
<reference evidence="4 5" key="1">
    <citation type="submission" date="2007-03" db="EMBL/GenBank/DDBJ databases">
        <title>Complete sequence of plasmid pBVIE02 of Burkholderia vietnamiensis G4.</title>
        <authorList>
            <consortium name="US DOE Joint Genome Institute"/>
            <person name="Copeland A."/>
            <person name="Lucas S."/>
            <person name="Lapidus A."/>
            <person name="Barry K."/>
            <person name="Detter J.C."/>
            <person name="Glavina del Rio T."/>
            <person name="Hammon N."/>
            <person name="Israni S."/>
            <person name="Dalin E."/>
            <person name="Tice H."/>
            <person name="Pitluck S."/>
            <person name="Chain P."/>
            <person name="Malfatti S."/>
            <person name="Shin M."/>
            <person name="Vergez L."/>
            <person name="Schmutz J."/>
            <person name="Larimer F."/>
            <person name="Land M."/>
            <person name="Hauser L."/>
            <person name="Kyrpides N."/>
            <person name="Tiedje J."/>
            <person name="Richardson P."/>
        </authorList>
    </citation>
    <scope>NUCLEOTIDE SEQUENCE [LARGE SCALE GENOMIC DNA]</scope>
    <source>
        <strain evidence="5">G4 / LMG 22486</strain>
        <plasmid evidence="4 5">pBVIE02</plasmid>
    </source>
</reference>
<dbReference type="EMBL" id="CP000618">
    <property type="protein sequence ID" value="ABO60023.1"/>
    <property type="molecule type" value="Genomic_DNA"/>
</dbReference>
<feature type="region of interest" description="Disordered" evidence="2">
    <location>
        <begin position="72"/>
        <end position="113"/>
    </location>
</feature>
<dbReference type="AlphaFoldDB" id="A4JUS0"/>
<proteinExistence type="predicted"/>
<feature type="domain" description="DNA-binding protein H-NS-like C-terminal" evidence="3">
    <location>
        <begin position="67"/>
        <end position="106"/>
    </location>
</feature>
<dbReference type="SMART" id="SM00528">
    <property type="entry name" value="HNS"/>
    <property type="match status" value="1"/>
</dbReference>
<evidence type="ECO:0000256" key="1">
    <source>
        <dbReference type="SAM" id="Coils"/>
    </source>
</evidence>
<dbReference type="Proteomes" id="UP000002287">
    <property type="component" value="Plasmid pBVIE02"/>
</dbReference>
<geneLocation type="plasmid" evidence="4 5">
    <name>pBVIE02</name>
</geneLocation>
<dbReference type="SUPFAM" id="SSF81273">
    <property type="entry name" value="H-NS histone-like proteins"/>
    <property type="match status" value="1"/>
</dbReference>